<evidence type="ECO:0000259" key="12">
    <source>
        <dbReference type="Pfam" id="PF21760"/>
    </source>
</evidence>
<keyword evidence="4 9" id="KW-0812">Transmembrane</keyword>
<protein>
    <recommendedName>
        <fullName evidence="9">Protein translocase subunit SecD</fullName>
    </recommendedName>
</protein>
<feature type="compositionally biased region" description="Low complexity" evidence="10">
    <location>
        <begin position="176"/>
        <end position="192"/>
    </location>
</feature>
<dbReference type="AlphaFoldDB" id="A0A7Y0U035"/>
<sequence>MAGTKPKNKPLRTLIFFLVILLALGGTLGGATIWSNATWAPKLAIDLEGGTQLILTPKKTTDKGGAISAEDINQAIEVIRQRVDASGVAEAEITRNGNENIAVGLPGTPSEETLNLVKTSAVMRFRTVLLSAPGVVTTDADPAEALAKIGGAPAASGATPALPAKPAPSKTNKTMTVSPSPVSPVPTETGSTQALQLTATPSTPPSAGEKPADKPASDKSSAPAKAGKQGDKSGATPAPSPSQTTAAPKPAVAPNAHAIPYDKLMKEAQKYPETPAGKPSVVNDPKQITLRDMFIFSHLDCSDQASLRGGSDDDPKKNLVTCDKNGQEKYILGPEVLSGTNVTSAASAMGRTQQGNANGQWEVDLKLDAEGARKFDDVAKVLYPNQSKGGMRNPDNNRFAIVLDTLVVSAPGVNAGVFNGSASISGSLTRETAATLANQLQFGSLPLNFDLQSEQRISATLGGEHLKVGLYAAIIGLLLVCLYLLWQYHALAGLATASLILAGVATYLVVTILSWSMGYRLSLAGVVGLIVAVGVTMDSFIIYFERIRDEVRDGKALATAVETGWNRAKRTIVVSDIVNLVAAVVLYVLAVGGVQGFAFTLGLTTVVDLAIIFLFTHPMMTLLVKTSYFGEGHKFSGLDRVHLGASNERIYLHTNAVITNAKSKKNRMAMAAPAVSLARQKAGLSQEGDLVAESSDTAVDTLSETEAELPDKTTVANSEGSATKDETTEREEATK</sequence>
<feature type="transmembrane region" description="Helical" evidence="9">
    <location>
        <begin position="572"/>
        <end position="590"/>
    </location>
</feature>
<dbReference type="Gene3D" id="3.30.70.3220">
    <property type="match status" value="1"/>
</dbReference>
<reference evidence="14 15" key="1">
    <citation type="submission" date="2020-04" db="EMBL/GenBank/DDBJ databases">
        <title>Antimicrobial susceptibility and clonality of vaginal-derived multi-drug resistant Mobiluncus isolates in China.</title>
        <authorList>
            <person name="Zhang X."/>
        </authorList>
    </citation>
    <scope>NUCLEOTIDE SEQUENCE [LARGE SCALE GENOMIC DNA]</scope>
    <source>
        <strain evidence="14 15">13</strain>
    </source>
</reference>
<dbReference type="NCBIfam" id="TIGR00916">
    <property type="entry name" value="2A0604s01"/>
    <property type="match status" value="1"/>
</dbReference>
<evidence type="ECO:0000256" key="8">
    <source>
        <dbReference type="ARBA" id="ARBA00023136"/>
    </source>
</evidence>
<feature type="transmembrane region" description="Helical" evidence="9">
    <location>
        <begin position="521"/>
        <end position="544"/>
    </location>
</feature>
<evidence type="ECO:0000313" key="14">
    <source>
        <dbReference type="EMBL" id="NMW64484.1"/>
    </source>
</evidence>
<keyword evidence="3 9" id="KW-1003">Cell membrane</keyword>
<dbReference type="GO" id="GO:0015450">
    <property type="term" value="F:protein-transporting ATPase activity"/>
    <property type="evidence" value="ECO:0007669"/>
    <property type="project" value="InterPro"/>
</dbReference>
<evidence type="ECO:0000256" key="10">
    <source>
        <dbReference type="SAM" id="MobiDB-lite"/>
    </source>
</evidence>
<dbReference type="Pfam" id="PF22599">
    <property type="entry name" value="SecDF_P1_head"/>
    <property type="match status" value="1"/>
</dbReference>
<dbReference type="InterPro" id="IPR005791">
    <property type="entry name" value="SecD"/>
</dbReference>
<feature type="domain" description="Protein translocase subunit SecDF P1" evidence="12">
    <location>
        <begin position="72"/>
        <end position="128"/>
    </location>
</feature>
<keyword evidence="7 9" id="KW-0811">Translocation</keyword>
<dbReference type="GO" id="GO:0005886">
    <property type="term" value="C:plasma membrane"/>
    <property type="evidence" value="ECO:0007669"/>
    <property type="project" value="UniProtKB-SubCell"/>
</dbReference>
<feature type="region of interest" description="Disordered" evidence="10">
    <location>
        <begin position="153"/>
        <end position="254"/>
    </location>
</feature>
<dbReference type="GO" id="GO:0065002">
    <property type="term" value="P:intracellular protein transmembrane transport"/>
    <property type="evidence" value="ECO:0007669"/>
    <property type="project" value="UniProtKB-UniRule"/>
</dbReference>
<evidence type="ECO:0000256" key="2">
    <source>
        <dbReference type="ARBA" id="ARBA00022448"/>
    </source>
</evidence>
<dbReference type="NCBIfam" id="TIGR01129">
    <property type="entry name" value="secD"/>
    <property type="match status" value="1"/>
</dbReference>
<evidence type="ECO:0000256" key="9">
    <source>
        <dbReference type="HAMAP-Rule" id="MF_01463"/>
    </source>
</evidence>
<dbReference type="Pfam" id="PF02355">
    <property type="entry name" value="SecD_SecF_C"/>
    <property type="match status" value="1"/>
</dbReference>
<dbReference type="InterPro" id="IPR022813">
    <property type="entry name" value="SecD/SecF_arch_bac"/>
</dbReference>
<comment type="similarity">
    <text evidence="9">Belongs to the SecD/SecF family. SecD subfamily.</text>
</comment>
<dbReference type="InterPro" id="IPR048634">
    <property type="entry name" value="SecD_SecF_C"/>
</dbReference>
<comment type="function">
    <text evidence="9">Part of the Sec protein translocase complex. Interacts with the SecYEG preprotein conducting channel. SecDF uses the proton motive force (PMF) to complete protein translocation after the ATP-dependent function of SecA.</text>
</comment>
<dbReference type="Pfam" id="PF21760">
    <property type="entry name" value="SecD_1st"/>
    <property type="match status" value="1"/>
</dbReference>
<evidence type="ECO:0000256" key="7">
    <source>
        <dbReference type="ARBA" id="ARBA00023010"/>
    </source>
</evidence>
<dbReference type="EMBL" id="JABCUR010000002">
    <property type="protein sequence ID" value="NMW64484.1"/>
    <property type="molecule type" value="Genomic_DNA"/>
</dbReference>
<dbReference type="Proteomes" id="UP000578252">
    <property type="component" value="Unassembled WGS sequence"/>
</dbReference>
<organism evidence="14 15">
    <name type="scientific">Mobiluncus mulieris</name>
    <dbReference type="NCBI Taxonomy" id="2052"/>
    <lineage>
        <taxon>Bacteria</taxon>
        <taxon>Bacillati</taxon>
        <taxon>Actinomycetota</taxon>
        <taxon>Actinomycetes</taxon>
        <taxon>Actinomycetales</taxon>
        <taxon>Actinomycetaceae</taxon>
        <taxon>Mobiluncus</taxon>
    </lineage>
</organism>
<dbReference type="InterPro" id="IPR055344">
    <property type="entry name" value="SecD_SecF_C_bact"/>
</dbReference>
<evidence type="ECO:0000259" key="11">
    <source>
        <dbReference type="Pfam" id="PF02355"/>
    </source>
</evidence>
<gene>
    <name evidence="9 14" type="primary">secD</name>
    <name evidence="14" type="ORF">HHJ78_02820</name>
</gene>
<feature type="compositionally biased region" description="Basic and acidic residues" evidence="10">
    <location>
        <begin position="722"/>
        <end position="735"/>
    </location>
</feature>
<feature type="transmembrane region" description="Helical" evidence="9">
    <location>
        <begin position="468"/>
        <end position="486"/>
    </location>
</feature>
<dbReference type="InterPro" id="IPR048631">
    <property type="entry name" value="SecD_1st"/>
</dbReference>
<evidence type="ECO:0000256" key="4">
    <source>
        <dbReference type="ARBA" id="ARBA00022692"/>
    </source>
</evidence>
<feature type="domain" description="SecDF P1 head subdomain" evidence="13">
    <location>
        <begin position="325"/>
        <end position="446"/>
    </location>
</feature>
<dbReference type="Gene3D" id="3.30.1360.200">
    <property type="match status" value="1"/>
</dbReference>
<feature type="compositionally biased region" description="Low complexity" evidence="10">
    <location>
        <begin position="153"/>
        <end position="164"/>
    </location>
</feature>
<evidence type="ECO:0000256" key="5">
    <source>
        <dbReference type="ARBA" id="ARBA00022927"/>
    </source>
</evidence>
<evidence type="ECO:0000256" key="6">
    <source>
        <dbReference type="ARBA" id="ARBA00022989"/>
    </source>
</evidence>
<dbReference type="PANTHER" id="PTHR30081">
    <property type="entry name" value="PROTEIN-EXPORT MEMBRANE PROTEIN SEC"/>
    <property type="match status" value="1"/>
</dbReference>
<feature type="compositionally biased region" description="Low complexity" evidence="10">
    <location>
        <begin position="233"/>
        <end position="250"/>
    </location>
</feature>
<evidence type="ECO:0000259" key="13">
    <source>
        <dbReference type="Pfam" id="PF22599"/>
    </source>
</evidence>
<feature type="transmembrane region" description="Helical" evidence="9">
    <location>
        <begin position="493"/>
        <end position="515"/>
    </location>
</feature>
<feature type="domain" description="Protein export membrane protein SecD/SecF C-terminal" evidence="11">
    <location>
        <begin position="448"/>
        <end position="621"/>
    </location>
</feature>
<keyword evidence="6 9" id="KW-1133">Transmembrane helix</keyword>
<dbReference type="PANTHER" id="PTHR30081:SF1">
    <property type="entry name" value="PROTEIN TRANSLOCASE SUBUNIT SECD"/>
    <property type="match status" value="1"/>
</dbReference>
<comment type="caution">
    <text evidence="14">The sequence shown here is derived from an EMBL/GenBank/DDBJ whole genome shotgun (WGS) entry which is preliminary data.</text>
</comment>
<proteinExistence type="inferred from homology"/>
<accession>A0A7Y0U035</accession>
<evidence type="ECO:0000256" key="3">
    <source>
        <dbReference type="ARBA" id="ARBA00022475"/>
    </source>
</evidence>
<evidence type="ECO:0000313" key="15">
    <source>
        <dbReference type="Proteomes" id="UP000578252"/>
    </source>
</evidence>
<dbReference type="GO" id="GO:0006605">
    <property type="term" value="P:protein targeting"/>
    <property type="evidence" value="ECO:0007669"/>
    <property type="project" value="UniProtKB-UniRule"/>
</dbReference>
<comment type="subunit">
    <text evidence="9">Forms a complex with SecF. Part of the essential Sec protein translocation apparatus which comprises SecA, SecYEG and auxiliary proteins SecDF. Other proteins may also be involved.</text>
</comment>
<dbReference type="GO" id="GO:0043952">
    <property type="term" value="P:protein transport by the Sec complex"/>
    <property type="evidence" value="ECO:0007669"/>
    <property type="project" value="UniProtKB-UniRule"/>
</dbReference>
<name>A0A7Y0U035_9ACTO</name>
<dbReference type="RefSeq" id="WP_169771599.1">
    <property type="nucleotide sequence ID" value="NZ_JABCUR010000002.1"/>
</dbReference>
<dbReference type="InterPro" id="IPR054384">
    <property type="entry name" value="SecDF_P1_head"/>
</dbReference>
<evidence type="ECO:0000256" key="1">
    <source>
        <dbReference type="ARBA" id="ARBA00004651"/>
    </source>
</evidence>
<comment type="caution">
    <text evidence="9">Lacks conserved residue(s) required for the propagation of feature annotation.</text>
</comment>
<dbReference type="SUPFAM" id="SSF82866">
    <property type="entry name" value="Multidrug efflux transporter AcrB transmembrane domain"/>
    <property type="match status" value="1"/>
</dbReference>
<comment type="subcellular location">
    <subcellularLocation>
        <location evidence="1 9">Cell membrane</location>
        <topology evidence="1 9">Multi-pass membrane protein</topology>
    </subcellularLocation>
</comment>
<keyword evidence="8 9" id="KW-0472">Membrane</keyword>
<feature type="region of interest" description="Disordered" evidence="10">
    <location>
        <begin position="686"/>
        <end position="735"/>
    </location>
</feature>
<dbReference type="HAMAP" id="MF_01463_B">
    <property type="entry name" value="SecD_B"/>
    <property type="match status" value="1"/>
</dbReference>
<keyword evidence="5 9" id="KW-0653">Protein transport</keyword>
<keyword evidence="2 9" id="KW-0813">Transport</keyword>